<proteinExistence type="predicted"/>
<feature type="domain" description="HTH tetR-type" evidence="4">
    <location>
        <begin position="2"/>
        <end position="62"/>
    </location>
</feature>
<dbReference type="EMBL" id="JBDIML010000003">
    <property type="protein sequence ID" value="MEN2767981.1"/>
    <property type="molecule type" value="Genomic_DNA"/>
</dbReference>
<dbReference type="PRINTS" id="PR00455">
    <property type="entry name" value="HTHTETR"/>
</dbReference>
<dbReference type="InterPro" id="IPR023772">
    <property type="entry name" value="DNA-bd_HTH_TetR-type_CS"/>
</dbReference>
<dbReference type="InterPro" id="IPR009057">
    <property type="entry name" value="Homeodomain-like_sf"/>
</dbReference>
<evidence type="ECO:0000256" key="1">
    <source>
        <dbReference type="ARBA" id="ARBA00022491"/>
    </source>
</evidence>
<dbReference type="SUPFAM" id="SSF46689">
    <property type="entry name" value="Homeodomain-like"/>
    <property type="match status" value="1"/>
</dbReference>
<keyword evidence="1" id="KW-0678">Repressor</keyword>
<protein>
    <submittedName>
        <fullName evidence="5">TetR/AcrR family transcriptional regulator</fullName>
    </submittedName>
</protein>
<dbReference type="Proteomes" id="UP001444625">
    <property type="component" value="Unassembled WGS sequence"/>
</dbReference>
<evidence type="ECO:0000256" key="3">
    <source>
        <dbReference type="PROSITE-ProRule" id="PRU00335"/>
    </source>
</evidence>
<evidence type="ECO:0000256" key="2">
    <source>
        <dbReference type="ARBA" id="ARBA00023125"/>
    </source>
</evidence>
<dbReference type="PROSITE" id="PS01081">
    <property type="entry name" value="HTH_TETR_1"/>
    <property type="match status" value="1"/>
</dbReference>
<evidence type="ECO:0000313" key="6">
    <source>
        <dbReference type="Proteomes" id="UP001444625"/>
    </source>
</evidence>
<accession>A0ABU9XI77</accession>
<feature type="DNA-binding region" description="H-T-H motif" evidence="3">
    <location>
        <begin position="25"/>
        <end position="44"/>
    </location>
</feature>
<gene>
    <name evidence="5" type="ORF">ABC228_12330</name>
</gene>
<dbReference type="PANTHER" id="PTHR43479:SF22">
    <property type="entry name" value="TRANSCRIPTIONAL REGULATOR, TETR FAMILY"/>
    <property type="match status" value="1"/>
</dbReference>
<reference evidence="5 6" key="1">
    <citation type="submission" date="2024-05" db="EMBL/GenBank/DDBJ databases">
        <authorList>
            <person name="Haq I."/>
            <person name="Ullah Z."/>
            <person name="Ahmad R."/>
            <person name="Li M."/>
            <person name="Tong Y."/>
        </authorList>
    </citation>
    <scope>NUCLEOTIDE SEQUENCE [LARGE SCALE GENOMIC DNA]</scope>
    <source>
        <strain evidence="5 6">16A2E</strain>
    </source>
</reference>
<keyword evidence="6" id="KW-1185">Reference proteome</keyword>
<name>A0ABU9XI77_9BACI</name>
<dbReference type="InterPro" id="IPR001647">
    <property type="entry name" value="HTH_TetR"/>
</dbReference>
<dbReference type="Pfam" id="PF00440">
    <property type="entry name" value="TetR_N"/>
    <property type="match status" value="1"/>
</dbReference>
<organism evidence="5 6">
    <name type="scientific">Ornithinibacillus xuwenensis</name>
    <dbReference type="NCBI Taxonomy" id="3144668"/>
    <lineage>
        <taxon>Bacteria</taxon>
        <taxon>Bacillati</taxon>
        <taxon>Bacillota</taxon>
        <taxon>Bacilli</taxon>
        <taxon>Bacillales</taxon>
        <taxon>Bacillaceae</taxon>
        <taxon>Ornithinibacillus</taxon>
    </lineage>
</organism>
<dbReference type="InterPro" id="IPR050624">
    <property type="entry name" value="HTH-type_Tx_Regulator"/>
</dbReference>
<evidence type="ECO:0000259" key="4">
    <source>
        <dbReference type="PROSITE" id="PS50977"/>
    </source>
</evidence>
<dbReference type="Gene3D" id="1.10.357.10">
    <property type="entry name" value="Tetracycline Repressor, domain 2"/>
    <property type="match status" value="1"/>
</dbReference>
<dbReference type="RefSeq" id="WP_345825445.1">
    <property type="nucleotide sequence ID" value="NZ_JBDIML010000003.1"/>
</dbReference>
<keyword evidence="2 3" id="KW-0238">DNA-binding</keyword>
<dbReference type="PROSITE" id="PS50977">
    <property type="entry name" value="HTH_TETR_2"/>
    <property type="match status" value="1"/>
</dbReference>
<sequence length="290" mass="33931">MNERKRKVANIALKLFIKKGFQQTSIQEIIDKANISKGTFYNYFPSKNDCIAEILEDIRYDASQQRVALQIGKNPQDREVLIEQMTILMRLDEEYNLRTLFENILSSNQADLKKLVLQHRVIEMEWLANRLVDVLGEEIREYATDATVLYFGMLQYMLFTLNLTNSHFSLNELIENILSYIEVLIPEMKKKGSSMLNSFEIDLLQTNVHKKVTTKPDLMEMADQLKAHIDFNEEQQDLFDAILSELKRDRIRKIVVEKLLKPFLILFEGTPVASQVQRFTNAVWTYLKTI</sequence>
<comment type="caution">
    <text evidence="5">The sequence shown here is derived from an EMBL/GenBank/DDBJ whole genome shotgun (WGS) entry which is preliminary data.</text>
</comment>
<evidence type="ECO:0000313" key="5">
    <source>
        <dbReference type="EMBL" id="MEN2767981.1"/>
    </source>
</evidence>
<dbReference type="PANTHER" id="PTHR43479">
    <property type="entry name" value="ACREF/ENVCD OPERON REPRESSOR-RELATED"/>
    <property type="match status" value="1"/>
</dbReference>